<organism evidence="2 3">
    <name type="scientific">Drosophila guanche</name>
    <name type="common">Fruit fly</name>
    <dbReference type="NCBI Taxonomy" id="7266"/>
    <lineage>
        <taxon>Eukaryota</taxon>
        <taxon>Metazoa</taxon>
        <taxon>Ecdysozoa</taxon>
        <taxon>Arthropoda</taxon>
        <taxon>Hexapoda</taxon>
        <taxon>Insecta</taxon>
        <taxon>Pterygota</taxon>
        <taxon>Neoptera</taxon>
        <taxon>Endopterygota</taxon>
        <taxon>Diptera</taxon>
        <taxon>Brachycera</taxon>
        <taxon>Muscomorpha</taxon>
        <taxon>Ephydroidea</taxon>
        <taxon>Drosophilidae</taxon>
        <taxon>Drosophila</taxon>
        <taxon>Sophophora</taxon>
    </lineage>
</organism>
<dbReference type="AlphaFoldDB" id="A0A3B0KQJ8"/>
<keyword evidence="3" id="KW-1185">Reference proteome</keyword>
<dbReference type="EMBL" id="OUUW01000010">
    <property type="protein sequence ID" value="SPP86148.1"/>
    <property type="molecule type" value="Genomic_DNA"/>
</dbReference>
<dbReference type="OMA" id="WLEAYWE"/>
<evidence type="ECO:0000313" key="3">
    <source>
        <dbReference type="Proteomes" id="UP000268350"/>
    </source>
</evidence>
<gene>
    <name evidence="2" type="ORF">DGUA_6G004778</name>
</gene>
<protein>
    <submittedName>
        <fullName evidence="2">Uncharacterized protein</fullName>
    </submittedName>
</protein>
<dbReference type="OrthoDB" id="7864495at2759"/>
<evidence type="ECO:0000313" key="2">
    <source>
        <dbReference type="EMBL" id="SPP86148.1"/>
    </source>
</evidence>
<keyword evidence="1" id="KW-0812">Transmembrane</keyword>
<accession>A0A3B0KQJ8</accession>
<dbReference type="Proteomes" id="UP000268350">
    <property type="component" value="Unassembled WGS sequence"/>
</dbReference>
<keyword evidence="1" id="KW-1133">Transmembrane helix</keyword>
<evidence type="ECO:0000256" key="1">
    <source>
        <dbReference type="SAM" id="Phobius"/>
    </source>
</evidence>
<keyword evidence="1" id="KW-0472">Membrane</keyword>
<feature type="transmembrane region" description="Helical" evidence="1">
    <location>
        <begin position="24"/>
        <end position="50"/>
    </location>
</feature>
<name>A0A3B0KQJ8_DROGU</name>
<reference evidence="3" key="1">
    <citation type="submission" date="2018-01" db="EMBL/GenBank/DDBJ databases">
        <authorList>
            <person name="Alioto T."/>
            <person name="Alioto T."/>
        </authorList>
    </citation>
    <scope>NUCLEOTIDE SEQUENCE [LARGE SCALE GENOMIC DNA]</scope>
</reference>
<proteinExistence type="predicted"/>
<sequence>MDYVEDLSKRIAHFHCELHTTFGYFIRAASCMAFGVILGWFMSLVALGIYKLALLFGAKPIVLPNDEDDEIEMDLMEGFLPVDTRERQEDAWLEMYWEAQHQHLRTQSQRESATVNHQSTLVT</sequence>